<keyword evidence="4" id="KW-0747">Spliceosome</keyword>
<dbReference type="InterPro" id="IPR036322">
    <property type="entry name" value="WD40_repeat_dom_sf"/>
</dbReference>
<keyword evidence="2 11" id="KW-0853">WD repeat</keyword>
<dbReference type="PRINTS" id="PR00320">
    <property type="entry name" value="GPROTEINBRPT"/>
</dbReference>
<evidence type="ECO:0000256" key="1">
    <source>
        <dbReference type="ARBA" id="ARBA00004123"/>
    </source>
</evidence>
<protein>
    <recommendedName>
        <fullName evidence="8">Pre-mRNA-processing factor 17</fullName>
    </recommendedName>
    <alternativeName>
        <fullName evidence="10">Cell division cycle 40 homolog</fullName>
    </alternativeName>
    <alternativeName>
        <fullName evidence="9">PRP17 homolog</fullName>
    </alternativeName>
</protein>
<keyword evidence="14" id="KW-1185">Reference proteome</keyword>
<evidence type="ECO:0000256" key="5">
    <source>
        <dbReference type="ARBA" id="ARBA00022737"/>
    </source>
</evidence>
<name>A0A1W0WVX4_HYPEX</name>
<dbReference type="InterPro" id="IPR015943">
    <property type="entry name" value="WD40/YVTN_repeat-like_dom_sf"/>
</dbReference>
<evidence type="ECO:0000256" key="10">
    <source>
        <dbReference type="ARBA" id="ARBA00076678"/>
    </source>
</evidence>
<dbReference type="PROSITE" id="PS50294">
    <property type="entry name" value="WD_REPEATS_REGION"/>
    <property type="match status" value="4"/>
</dbReference>
<feature type="compositionally biased region" description="Polar residues" evidence="12">
    <location>
        <begin position="1"/>
        <end position="10"/>
    </location>
</feature>
<evidence type="ECO:0000313" key="13">
    <source>
        <dbReference type="EMBL" id="OQV19359.1"/>
    </source>
</evidence>
<dbReference type="OrthoDB" id="6409763at2759"/>
<dbReference type="InterPro" id="IPR020472">
    <property type="entry name" value="WD40_PAC1"/>
</dbReference>
<dbReference type="Gene3D" id="2.130.10.10">
    <property type="entry name" value="YVTN repeat-like/Quinoprotein amine dehydrogenase"/>
    <property type="match status" value="1"/>
</dbReference>
<dbReference type="PROSITE" id="PS00678">
    <property type="entry name" value="WD_REPEATS_1"/>
    <property type="match status" value="1"/>
</dbReference>
<evidence type="ECO:0000256" key="6">
    <source>
        <dbReference type="ARBA" id="ARBA00023187"/>
    </source>
</evidence>
<feature type="region of interest" description="Disordered" evidence="12">
    <location>
        <begin position="172"/>
        <end position="192"/>
    </location>
</feature>
<evidence type="ECO:0000256" key="11">
    <source>
        <dbReference type="PROSITE-ProRule" id="PRU00221"/>
    </source>
</evidence>
<dbReference type="EMBL" id="MTYJ01000040">
    <property type="protein sequence ID" value="OQV19359.1"/>
    <property type="molecule type" value="Genomic_DNA"/>
</dbReference>
<evidence type="ECO:0000256" key="4">
    <source>
        <dbReference type="ARBA" id="ARBA00022728"/>
    </source>
</evidence>
<comment type="subcellular location">
    <subcellularLocation>
        <location evidence="1">Nucleus</location>
    </subcellularLocation>
</comment>
<dbReference type="Proteomes" id="UP000192578">
    <property type="component" value="Unassembled WGS sequence"/>
</dbReference>
<dbReference type="PANTHER" id="PTHR43979">
    <property type="entry name" value="PRE-MRNA-PROCESSING FACTOR 17"/>
    <property type="match status" value="1"/>
</dbReference>
<keyword evidence="5" id="KW-0677">Repeat</keyword>
<evidence type="ECO:0000256" key="2">
    <source>
        <dbReference type="ARBA" id="ARBA00022574"/>
    </source>
</evidence>
<dbReference type="CDD" id="cd00200">
    <property type="entry name" value="WD40"/>
    <property type="match status" value="1"/>
</dbReference>
<dbReference type="InterPro" id="IPR019775">
    <property type="entry name" value="WD40_repeat_CS"/>
</dbReference>
<dbReference type="PROSITE" id="PS50082">
    <property type="entry name" value="WD_REPEATS_2"/>
    <property type="match status" value="5"/>
</dbReference>
<keyword evidence="7" id="KW-0539">Nucleus</keyword>
<feature type="repeat" description="WD" evidence="11">
    <location>
        <begin position="278"/>
        <end position="312"/>
    </location>
</feature>
<evidence type="ECO:0000256" key="7">
    <source>
        <dbReference type="ARBA" id="ARBA00023242"/>
    </source>
</evidence>
<evidence type="ECO:0000313" key="14">
    <source>
        <dbReference type="Proteomes" id="UP000192578"/>
    </source>
</evidence>
<keyword evidence="3" id="KW-0507">mRNA processing</keyword>
<dbReference type="InterPro" id="IPR001680">
    <property type="entry name" value="WD40_rpt"/>
</dbReference>
<dbReference type="AlphaFoldDB" id="A0A1W0WVX4"/>
<evidence type="ECO:0000256" key="12">
    <source>
        <dbReference type="SAM" id="MobiDB-lite"/>
    </source>
</evidence>
<feature type="repeat" description="WD" evidence="11">
    <location>
        <begin position="322"/>
        <end position="363"/>
    </location>
</feature>
<evidence type="ECO:0000256" key="8">
    <source>
        <dbReference type="ARBA" id="ARBA00068146"/>
    </source>
</evidence>
<dbReference type="PANTHER" id="PTHR43979:SF1">
    <property type="entry name" value="PRE-MRNA-PROCESSING FACTOR 17"/>
    <property type="match status" value="1"/>
</dbReference>
<proteinExistence type="predicted"/>
<dbReference type="Pfam" id="PF00400">
    <property type="entry name" value="WD40"/>
    <property type="match status" value="5"/>
</dbReference>
<feature type="repeat" description="WD" evidence="11">
    <location>
        <begin position="542"/>
        <end position="575"/>
    </location>
</feature>
<dbReference type="InterPro" id="IPR032847">
    <property type="entry name" value="PRPF17"/>
</dbReference>
<gene>
    <name evidence="13" type="ORF">BV898_06594</name>
</gene>
<dbReference type="GO" id="GO:0003729">
    <property type="term" value="F:mRNA binding"/>
    <property type="evidence" value="ECO:0007669"/>
    <property type="project" value="TreeGrafter"/>
</dbReference>
<comment type="caution">
    <text evidence="13">The sequence shown here is derived from an EMBL/GenBank/DDBJ whole genome shotgun (WGS) entry which is preliminary data.</text>
</comment>
<keyword evidence="6" id="KW-0508">mRNA splicing</keyword>
<dbReference type="GO" id="GO:0000398">
    <property type="term" value="P:mRNA splicing, via spliceosome"/>
    <property type="evidence" value="ECO:0007669"/>
    <property type="project" value="InterPro"/>
</dbReference>
<accession>A0A1W0WVX4</accession>
<dbReference type="GO" id="GO:0071013">
    <property type="term" value="C:catalytic step 2 spliceosome"/>
    <property type="evidence" value="ECO:0007669"/>
    <property type="project" value="InterPro"/>
</dbReference>
<dbReference type="SMART" id="SM00320">
    <property type="entry name" value="WD40"/>
    <property type="match status" value="6"/>
</dbReference>
<feature type="region of interest" description="Disordered" evidence="12">
    <location>
        <begin position="1"/>
        <end position="38"/>
    </location>
</feature>
<dbReference type="FunFam" id="2.130.10.10:FF:000034">
    <property type="entry name" value="Pre-mRNA-processing factor 17, putative"/>
    <property type="match status" value="1"/>
</dbReference>
<sequence length="575" mass="65683">MAGLSALQNYSDEDDSDHETPSNATVAPGKDRSAEGNCGVNLPTKVLTLSVQSAPVVQYKNEGRSGRTIASTSKELAYNAKFEDLYAPQVGPENPFLTAQQKAPRNTLTGFVEPAIVSEFQFEMQRRTFDQLRYALDPSQSEEGMKFIGNTTEMEKRKGETIIDIGKTKLTRKRARNDNPEDMDNFQGPWAGFEDESTVAKPSEEDMEQIKDYLAKKKRKTRVFEEKPFDETSQLHLKEPYDYMGRSFLHVPQDVGVNLRSEEAPDKCYIPKSLLHTWSGHNRGVAAIRWFPKSAHLLLSAGMDSKVKLWNVYGDRECVRTYTGHRQAVKDVAFNNSGSQFLSSGYDRWVKLWDTEKGECIGRYQSPTRKTAHVVKFHPDEEKQHLFVCGMQDKKILCWDTRSGEMVQEYDRHLGAVNTITFIDDNRRFMSTSDDKSIRIWEWDIPVDMKYIADPGMHSLPAVTAAPNGKWCAMQSMDNKLMIFSCLNRYKFNRKKTFGGHLVSGYACQPDFSPDMSYILSGDANGNVWIWDWKTTRILSKWKAHDKCCISVLWHPHETSKIATCGWDGQIKFWD</sequence>
<reference evidence="14" key="1">
    <citation type="submission" date="2017-01" db="EMBL/GenBank/DDBJ databases">
        <title>Comparative genomics of anhydrobiosis in the tardigrade Hypsibius dujardini.</title>
        <authorList>
            <person name="Yoshida Y."/>
            <person name="Koutsovoulos G."/>
            <person name="Laetsch D."/>
            <person name="Stevens L."/>
            <person name="Kumar S."/>
            <person name="Horikawa D."/>
            <person name="Ishino K."/>
            <person name="Komine S."/>
            <person name="Tomita M."/>
            <person name="Blaxter M."/>
            <person name="Arakawa K."/>
        </authorList>
    </citation>
    <scope>NUCLEOTIDE SEQUENCE [LARGE SCALE GENOMIC DNA]</scope>
    <source>
        <strain evidence="14">Z151</strain>
    </source>
</reference>
<evidence type="ECO:0000256" key="9">
    <source>
        <dbReference type="ARBA" id="ARBA00075265"/>
    </source>
</evidence>
<dbReference type="SUPFAM" id="SSF50978">
    <property type="entry name" value="WD40 repeat-like"/>
    <property type="match status" value="1"/>
</dbReference>
<organism evidence="13 14">
    <name type="scientific">Hypsibius exemplaris</name>
    <name type="common">Freshwater tardigrade</name>
    <dbReference type="NCBI Taxonomy" id="2072580"/>
    <lineage>
        <taxon>Eukaryota</taxon>
        <taxon>Metazoa</taxon>
        <taxon>Ecdysozoa</taxon>
        <taxon>Tardigrada</taxon>
        <taxon>Eutardigrada</taxon>
        <taxon>Parachela</taxon>
        <taxon>Hypsibioidea</taxon>
        <taxon>Hypsibiidae</taxon>
        <taxon>Hypsibius</taxon>
    </lineage>
</organism>
<evidence type="ECO:0000256" key="3">
    <source>
        <dbReference type="ARBA" id="ARBA00022664"/>
    </source>
</evidence>
<feature type="repeat" description="WD" evidence="11">
    <location>
        <begin position="410"/>
        <end position="442"/>
    </location>
</feature>
<feature type="repeat" description="WD" evidence="11">
    <location>
        <begin position="512"/>
        <end position="541"/>
    </location>
</feature>